<dbReference type="SUPFAM" id="SSF46689">
    <property type="entry name" value="Homeodomain-like"/>
    <property type="match status" value="1"/>
</dbReference>
<accession>A0A6J7ZGC6</accession>
<dbReference type="Pfam" id="PF00440">
    <property type="entry name" value="TetR_N"/>
    <property type="match status" value="1"/>
</dbReference>
<evidence type="ECO:0000256" key="4">
    <source>
        <dbReference type="PROSITE-ProRule" id="PRU00335"/>
    </source>
</evidence>
<dbReference type="GO" id="GO:0003700">
    <property type="term" value="F:DNA-binding transcription factor activity"/>
    <property type="evidence" value="ECO:0007669"/>
    <property type="project" value="TreeGrafter"/>
</dbReference>
<evidence type="ECO:0000259" key="5">
    <source>
        <dbReference type="PROSITE" id="PS50977"/>
    </source>
</evidence>
<dbReference type="EMBL" id="CZCZ02000005">
    <property type="protein sequence ID" value="CAC5340089.1"/>
    <property type="molecule type" value="Genomic_DNA"/>
</dbReference>
<dbReference type="GO" id="GO:0000976">
    <property type="term" value="F:transcription cis-regulatory region binding"/>
    <property type="evidence" value="ECO:0007669"/>
    <property type="project" value="TreeGrafter"/>
</dbReference>
<keyword evidence="3" id="KW-0804">Transcription</keyword>
<name>A0A6J7ZGC6_PLARU</name>
<dbReference type="PANTHER" id="PTHR30055:SF226">
    <property type="entry name" value="HTH-TYPE TRANSCRIPTIONAL REGULATOR PKSA"/>
    <property type="match status" value="1"/>
</dbReference>
<proteinExistence type="predicted"/>
<sequence length="219" mass="25026">MNSQEQKTALTRSRLLKAALEVFAEAGIAGATTKAIARMAGVNEVTLFRHFHSKKQLLAAVVQQATALQTEALTHQKEWTQDLKKDLTHYSWLYNTMLEEHEALIRTFIGEAKRHPQVASQIIAEATQPLREKLINYLKNSQKRGKVRSDLRLEPAIDLFTGMLLAGMLRRNAIPNFIHYNREDYIETCVDLFVQGISPLPTNNTLINREQQDEIQHCY</sequence>
<evidence type="ECO:0000256" key="2">
    <source>
        <dbReference type="ARBA" id="ARBA00023125"/>
    </source>
</evidence>
<dbReference type="SUPFAM" id="SSF48498">
    <property type="entry name" value="Tetracyclin repressor-like, C-terminal domain"/>
    <property type="match status" value="1"/>
</dbReference>
<keyword evidence="2 4" id="KW-0238">DNA-binding</keyword>
<organism evidence="6 7">
    <name type="scientific">Planktothrix rubescens CCAP 1459/22</name>
    <dbReference type="NCBI Taxonomy" id="329571"/>
    <lineage>
        <taxon>Bacteria</taxon>
        <taxon>Bacillati</taxon>
        <taxon>Cyanobacteriota</taxon>
        <taxon>Cyanophyceae</taxon>
        <taxon>Oscillatoriophycideae</taxon>
        <taxon>Oscillatoriales</taxon>
        <taxon>Microcoleaceae</taxon>
        <taxon>Planktothrix</taxon>
    </lineage>
</organism>
<dbReference type="InterPro" id="IPR011075">
    <property type="entry name" value="TetR_C"/>
</dbReference>
<evidence type="ECO:0000256" key="1">
    <source>
        <dbReference type="ARBA" id="ARBA00023015"/>
    </source>
</evidence>
<dbReference type="InterPro" id="IPR009057">
    <property type="entry name" value="Homeodomain-like_sf"/>
</dbReference>
<dbReference type="Proteomes" id="UP000196521">
    <property type="component" value="Unassembled WGS sequence"/>
</dbReference>
<dbReference type="PROSITE" id="PS50977">
    <property type="entry name" value="HTH_TETR_2"/>
    <property type="match status" value="1"/>
</dbReference>
<dbReference type="InterPro" id="IPR036271">
    <property type="entry name" value="Tet_transcr_reg_TetR-rel_C_sf"/>
</dbReference>
<feature type="domain" description="HTH tetR-type" evidence="5">
    <location>
        <begin position="9"/>
        <end position="69"/>
    </location>
</feature>
<evidence type="ECO:0000313" key="7">
    <source>
        <dbReference type="Proteomes" id="UP000196521"/>
    </source>
</evidence>
<keyword evidence="7" id="KW-1185">Reference proteome</keyword>
<dbReference type="PANTHER" id="PTHR30055">
    <property type="entry name" value="HTH-TYPE TRANSCRIPTIONAL REGULATOR RUTR"/>
    <property type="match status" value="1"/>
</dbReference>
<reference evidence="6" key="1">
    <citation type="submission" date="2020-05" db="EMBL/GenBank/DDBJ databases">
        <authorList>
            <consortium name="Genoscope - CEA"/>
            <person name="William W."/>
        </authorList>
    </citation>
    <scope>NUCLEOTIDE SEQUENCE [LARGE SCALE GENOMIC DNA]</scope>
    <source>
        <strain evidence="6">PCC 7821</strain>
    </source>
</reference>
<dbReference type="PRINTS" id="PR00455">
    <property type="entry name" value="HTHTETR"/>
</dbReference>
<dbReference type="AlphaFoldDB" id="A0A6J7ZGC6"/>
<protein>
    <submittedName>
        <fullName evidence="6">Transcriptional regulator, TetR family</fullName>
    </submittedName>
</protein>
<dbReference type="Gene3D" id="1.10.10.60">
    <property type="entry name" value="Homeodomain-like"/>
    <property type="match status" value="1"/>
</dbReference>
<comment type="caution">
    <text evidence="6">The sequence shown here is derived from an EMBL/GenBank/DDBJ whole genome shotgun (WGS) entry which is preliminary data.</text>
</comment>
<evidence type="ECO:0000313" key="6">
    <source>
        <dbReference type="EMBL" id="CAC5340089.1"/>
    </source>
</evidence>
<dbReference type="RefSeq" id="WP_026786828.1">
    <property type="nucleotide sequence ID" value="NZ_LR812491.1"/>
</dbReference>
<dbReference type="Gene3D" id="1.10.357.10">
    <property type="entry name" value="Tetracycline Repressor, domain 2"/>
    <property type="match status" value="1"/>
</dbReference>
<feature type="DNA-binding region" description="H-T-H motif" evidence="4">
    <location>
        <begin position="32"/>
        <end position="51"/>
    </location>
</feature>
<dbReference type="Pfam" id="PF16859">
    <property type="entry name" value="TetR_C_11"/>
    <property type="match status" value="1"/>
</dbReference>
<gene>
    <name evidence="6" type="ORF">PLAN_100139</name>
</gene>
<evidence type="ECO:0000256" key="3">
    <source>
        <dbReference type="ARBA" id="ARBA00023163"/>
    </source>
</evidence>
<dbReference type="InterPro" id="IPR001647">
    <property type="entry name" value="HTH_TetR"/>
</dbReference>
<keyword evidence="1" id="KW-0805">Transcription regulation</keyword>
<dbReference type="InterPro" id="IPR050109">
    <property type="entry name" value="HTH-type_TetR-like_transc_reg"/>
</dbReference>